<dbReference type="InterPro" id="IPR013216">
    <property type="entry name" value="Methyltransf_11"/>
</dbReference>
<reference evidence="3" key="1">
    <citation type="submission" date="2021-02" db="EMBL/GenBank/DDBJ databases">
        <authorList>
            <person name="Nowell W R."/>
        </authorList>
    </citation>
    <scope>NUCLEOTIDE SEQUENCE</scope>
</reference>
<dbReference type="EMBL" id="CAJNON010000008">
    <property type="protein sequence ID" value="CAF0757923.1"/>
    <property type="molecule type" value="Genomic_DNA"/>
</dbReference>
<dbReference type="Proteomes" id="UP000663881">
    <property type="component" value="Unassembled WGS sequence"/>
</dbReference>
<protein>
    <recommendedName>
        <fullName evidence="2">Methyltransferase type 11 domain-containing protein</fullName>
    </recommendedName>
</protein>
<name>A0A813Q1C4_9BILA</name>
<feature type="region of interest" description="Disordered" evidence="1">
    <location>
        <begin position="169"/>
        <end position="193"/>
    </location>
</feature>
<dbReference type="Proteomes" id="UP000663891">
    <property type="component" value="Unassembled WGS sequence"/>
</dbReference>
<dbReference type="SUPFAM" id="SSF53335">
    <property type="entry name" value="S-adenosyl-L-methionine-dependent methyltransferases"/>
    <property type="match status" value="1"/>
</dbReference>
<feature type="compositionally biased region" description="Polar residues" evidence="1">
    <location>
        <begin position="172"/>
        <end position="185"/>
    </location>
</feature>
<dbReference type="GO" id="GO:0008757">
    <property type="term" value="F:S-adenosylmethionine-dependent methyltransferase activity"/>
    <property type="evidence" value="ECO:0007669"/>
    <property type="project" value="InterPro"/>
</dbReference>
<dbReference type="CDD" id="cd02440">
    <property type="entry name" value="AdoMet_MTases"/>
    <property type="match status" value="1"/>
</dbReference>
<gene>
    <name evidence="4" type="ORF">OKA104_LOCUS7799</name>
    <name evidence="3" type="ORF">VCS650_LOCUS1636</name>
</gene>
<evidence type="ECO:0000256" key="1">
    <source>
        <dbReference type="SAM" id="MobiDB-lite"/>
    </source>
</evidence>
<organism evidence="3 5">
    <name type="scientific">Adineta steineri</name>
    <dbReference type="NCBI Taxonomy" id="433720"/>
    <lineage>
        <taxon>Eukaryota</taxon>
        <taxon>Metazoa</taxon>
        <taxon>Spiralia</taxon>
        <taxon>Gnathifera</taxon>
        <taxon>Rotifera</taxon>
        <taxon>Eurotatoria</taxon>
        <taxon>Bdelloidea</taxon>
        <taxon>Adinetida</taxon>
        <taxon>Adinetidae</taxon>
        <taxon>Adineta</taxon>
    </lineage>
</organism>
<evidence type="ECO:0000313" key="5">
    <source>
        <dbReference type="Proteomes" id="UP000663891"/>
    </source>
</evidence>
<accession>A0A813Q1C4</accession>
<evidence type="ECO:0000313" key="4">
    <source>
        <dbReference type="EMBL" id="CAF3624506.1"/>
    </source>
</evidence>
<dbReference type="OrthoDB" id="416496at2759"/>
<dbReference type="AlphaFoldDB" id="A0A813Q1C4"/>
<feature type="domain" description="Methyltransferase type 11" evidence="2">
    <location>
        <begin position="331"/>
        <end position="420"/>
    </location>
</feature>
<sequence>MSKAEKSSSKNNKDYTKNVTVENSSTWSTKHFNDTTLQKINASGTVSENVSVTSNAIAPAAVTNINQQSHRTYKQSECYMDSIDKITRQFEQTQYVSSPTNRKPSNNIQGNKEVSKAINSNQKNLLDDYDEVTYAETNGATWTVSANAYDDYETDDFCAILNTQKIEDKPNMKNTYPTNQRNQSNRRNDKNLTENKTIINQDMAASKRIFNVALKSMFQNTHLNQRQVVHSISPVKNQKKDEFYDWLCSSSTEQSLWSNDIYRKALLQYIDAQMSLNKWEDSSRIDRRLTDLKLIFEFNSKCTSSSCHPFIVSPPNLQHTINRDRIRSYFDLGCGDGSITAAIGAYLGLNKEHIFGSDIYEGQSKGITFIKVDESQSTINLPDNSIDLITSFVTFHHISQIEKTITELFRILRSGGYLILREHNCRNDRSLAAKYLNFVHAIMMIAQVGEFATSPNDLHNENQQVLNRDYNNTIDDWMEQKSHIIEYIRTISYRSCDELREKLENTGFHLLATFFYGASGSNPQNLFYAVYQLNDKLKMYGE</sequence>
<comment type="caution">
    <text evidence="3">The sequence shown here is derived from an EMBL/GenBank/DDBJ whole genome shotgun (WGS) entry which is preliminary data.</text>
</comment>
<dbReference type="Pfam" id="PF08241">
    <property type="entry name" value="Methyltransf_11"/>
    <property type="match status" value="1"/>
</dbReference>
<evidence type="ECO:0000259" key="2">
    <source>
        <dbReference type="Pfam" id="PF08241"/>
    </source>
</evidence>
<dbReference type="EMBL" id="CAJOAY010000306">
    <property type="protein sequence ID" value="CAF3624506.1"/>
    <property type="molecule type" value="Genomic_DNA"/>
</dbReference>
<proteinExistence type="predicted"/>
<dbReference type="Gene3D" id="3.40.50.150">
    <property type="entry name" value="Vaccinia Virus protein VP39"/>
    <property type="match status" value="1"/>
</dbReference>
<dbReference type="InterPro" id="IPR029063">
    <property type="entry name" value="SAM-dependent_MTases_sf"/>
</dbReference>
<evidence type="ECO:0000313" key="3">
    <source>
        <dbReference type="EMBL" id="CAF0757923.1"/>
    </source>
</evidence>